<gene>
    <name evidence="1" type="ORF">UFOPK1380_00625</name>
    <name evidence="2" type="ORF">UFOPK1778_00423</name>
    <name evidence="3" type="ORF">UFOPK2689_00623</name>
    <name evidence="4" type="ORF">UFOPK3874_00696</name>
    <name evidence="5" type="ORF">UFOPK4095_00851</name>
</gene>
<dbReference type="EMBL" id="CAEZYL010000028">
    <property type="protein sequence ID" value="CAB4721984.1"/>
    <property type="molecule type" value="Genomic_DNA"/>
</dbReference>
<sequence length="302" mass="32003">MSMPSLPKNFGQAIDLSSLGKPPVSANPSAGYEVTAENLPKEILPVSNARVVFLICWSPRSAESMALLESMSTLAAQDLSASGEPAWILASVNVDAQPQVAAALQVQAVPTALAVIQEQLAPLFESNPPIDQIRLVIDKVLALAAERGVGSAPTGTEPAQAPVVPAEPEEIEAMEAMERGDFASAKDAFTRWSNRKPGEQLAKIGLAQTELLIRITGVDPQSAIDAANTEPSNITAQILAADIEISQGQNDVAFHRLISLIKVLPGEEKKVPREHLLALFSLVDPTDPSLIKARQALASALY</sequence>
<dbReference type="Pfam" id="PF14561">
    <property type="entry name" value="TPR_20"/>
    <property type="match status" value="1"/>
</dbReference>
<evidence type="ECO:0000313" key="4">
    <source>
        <dbReference type="EMBL" id="CAB4963554.1"/>
    </source>
</evidence>
<evidence type="ECO:0000313" key="2">
    <source>
        <dbReference type="EMBL" id="CAB4586982.1"/>
    </source>
</evidence>
<organism evidence="1">
    <name type="scientific">freshwater metagenome</name>
    <dbReference type="NCBI Taxonomy" id="449393"/>
    <lineage>
        <taxon>unclassified sequences</taxon>
        <taxon>metagenomes</taxon>
        <taxon>ecological metagenomes</taxon>
    </lineage>
</organism>
<dbReference type="SUPFAM" id="SSF52833">
    <property type="entry name" value="Thioredoxin-like"/>
    <property type="match status" value="1"/>
</dbReference>
<accession>A0A6J6B606</accession>
<proteinExistence type="predicted"/>
<protein>
    <submittedName>
        <fullName evidence="1">Unannotated protein</fullName>
    </submittedName>
</protein>
<dbReference type="Gene3D" id="3.40.30.10">
    <property type="entry name" value="Glutaredoxin"/>
    <property type="match status" value="1"/>
</dbReference>
<dbReference type="EMBL" id="CAFBNS010000119">
    <property type="protein sequence ID" value="CAB4963554.1"/>
    <property type="molecule type" value="Genomic_DNA"/>
</dbReference>
<evidence type="ECO:0000313" key="1">
    <source>
        <dbReference type="EMBL" id="CAB4534127.1"/>
    </source>
</evidence>
<dbReference type="EMBL" id="CAFBPI010000051">
    <property type="protein sequence ID" value="CAB5018267.1"/>
    <property type="molecule type" value="Genomic_DNA"/>
</dbReference>
<dbReference type="Gene3D" id="1.25.40.10">
    <property type="entry name" value="Tetratricopeptide repeat domain"/>
    <property type="match status" value="1"/>
</dbReference>
<dbReference type="EMBL" id="CAEZSC010000030">
    <property type="protein sequence ID" value="CAB4534127.1"/>
    <property type="molecule type" value="Genomic_DNA"/>
</dbReference>
<evidence type="ECO:0000313" key="3">
    <source>
        <dbReference type="EMBL" id="CAB4721984.1"/>
    </source>
</evidence>
<reference evidence="1" key="1">
    <citation type="submission" date="2020-05" db="EMBL/GenBank/DDBJ databases">
        <authorList>
            <person name="Chiriac C."/>
            <person name="Salcher M."/>
            <person name="Ghai R."/>
            <person name="Kavagutti S V."/>
        </authorList>
    </citation>
    <scope>NUCLEOTIDE SEQUENCE</scope>
</reference>
<name>A0A6J6B606_9ZZZZ</name>
<dbReference type="InterPro" id="IPR036249">
    <property type="entry name" value="Thioredoxin-like_sf"/>
</dbReference>
<dbReference type="InterPro" id="IPR011990">
    <property type="entry name" value="TPR-like_helical_dom_sf"/>
</dbReference>
<dbReference type="AlphaFoldDB" id="A0A6J6B606"/>
<evidence type="ECO:0000313" key="5">
    <source>
        <dbReference type="EMBL" id="CAB5018267.1"/>
    </source>
</evidence>
<dbReference type="EMBL" id="CAEZUD010000014">
    <property type="protein sequence ID" value="CAB4586982.1"/>
    <property type="molecule type" value="Genomic_DNA"/>
</dbReference>